<dbReference type="AlphaFoldDB" id="D8THL1"/>
<evidence type="ECO:0000313" key="2">
    <source>
        <dbReference type="EMBL" id="EFJ53089.1"/>
    </source>
</evidence>
<feature type="compositionally biased region" description="Low complexity" evidence="1">
    <location>
        <begin position="610"/>
        <end position="630"/>
    </location>
</feature>
<organism evidence="3">
    <name type="scientific">Volvox carteri f. nagariensis</name>
    <dbReference type="NCBI Taxonomy" id="3068"/>
    <lineage>
        <taxon>Eukaryota</taxon>
        <taxon>Viridiplantae</taxon>
        <taxon>Chlorophyta</taxon>
        <taxon>core chlorophytes</taxon>
        <taxon>Chlorophyceae</taxon>
        <taxon>CS clade</taxon>
        <taxon>Chlamydomonadales</taxon>
        <taxon>Volvocaceae</taxon>
        <taxon>Volvox</taxon>
    </lineage>
</organism>
<sequence length="764" mass="79334">MSYDVHDGSQGLFAAVLLVQETMESKKSAFRKGWLGVLRTVDEWWSSPDHCIIPGVPGVFPYSISVNDVCGGLEGITSLPLADAAGRQLGTAVLFRSNDVPLLHLTVVLDALDDAVVLYRPGEMPGDTASLLLSPSLHTHTGSLRGQYSLLVRQPAPAAAVSMAAAAAGTADPAAATSYSCFTWSLDLRSVCDPRTSHQVGLEDLIGGGGAHPCACRDGMEGFSCPPLDLSRLAMLYFSLRLNVTLTQPHGAGCGLEEGRSVTITTRFPSTAVDGPAAAAAVVAAAPAAPSGGPIRSGCWEPSAPPALEAVAVTTLARRQRRLTHDGVPTYPPPPAAAATPAVTVTEAVIIVRSPLTALVQAVQCSQAVLQLYPLYVTTAESFSCSLQNRPQGAGTELAFRLTFPSSTGLTGFNGSMANSRSWEGLLGAMAVGCGSLGTYSDTAGESYSVCGDAAQAANCRLNDVILLPGASAVVPFSCDMGKDRNSVSVTGVLASSADVAAFLANANITPNVETLASFFNLSCGDSLVVDASTCVGPTGRIVYTGQGFPANVCRRRPPSPPSPPPQPSPNPPSPSPPPPRTWIYPPYPPYSPDPPDPLYPIDSPPPVSTAPLAPSALSPPLLKEPSSPSASPPPSQPVQLLQATVSMSAATTTTTMATFNDKSSSHPPTYLAVGCQMCSAFQMFAAAADAEKRVGTAMGLKKEGPKKDLLLHQLHQGVREAADLHPGDECEDTVVMAEEVHTTHMASHSRDVFRAVGKLDANT</sequence>
<dbReference type="EMBL" id="GL378323">
    <property type="protein sequence ID" value="EFJ53089.1"/>
    <property type="molecule type" value="Genomic_DNA"/>
</dbReference>
<protein>
    <submittedName>
        <fullName evidence="2">Uncharacterized protein</fullName>
    </submittedName>
</protein>
<reference evidence="2 3" key="1">
    <citation type="journal article" date="2010" name="Science">
        <title>Genomic analysis of organismal complexity in the multicellular green alga Volvox carteri.</title>
        <authorList>
            <person name="Prochnik S.E."/>
            <person name="Umen J."/>
            <person name="Nedelcu A.M."/>
            <person name="Hallmann A."/>
            <person name="Miller S.M."/>
            <person name="Nishii I."/>
            <person name="Ferris P."/>
            <person name="Kuo A."/>
            <person name="Mitros T."/>
            <person name="Fritz-Laylin L.K."/>
            <person name="Hellsten U."/>
            <person name="Chapman J."/>
            <person name="Simakov O."/>
            <person name="Rensing S.A."/>
            <person name="Terry A."/>
            <person name="Pangilinan J."/>
            <person name="Kapitonov V."/>
            <person name="Jurka J."/>
            <person name="Salamov A."/>
            <person name="Shapiro H."/>
            <person name="Schmutz J."/>
            <person name="Grimwood J."/>
            <person name="Lindquist E."/>
            <person name="Lucas S."/>
            <person name="Grigoriev I.V."/>
            <person name="Schmitt R."/>
            <person name="Kirk D."/>
            <person name="Rokhsar D.S."/>
        </authorList>
    </citation>
    <scope>NUCLEOTIDE SEQUENCE [LARGE SCALE GENOMIC DNA]</scope>
    <source>
        <strain evidence="3">f. Nagariensis / Eve</strain>
    </source>
</reference>
<dbReference type="STRING" id="3068.D8THL1"/>
<dbReference type="RefSeq" id="XP_002946094.1">
    <property type="nucleotide sequence ID" value="XM_002946048.1"/>
</dbReference>
<evidence type="ECO:0000256" key="1">
    <source>
        <dbReference type="SAM" id="MobiDB-lite"/>
    </source>
</evidence>
<name>D8THL1_VOLCA</name>
<gene>
    <name evidence="2" type="ORF">VOLCADRAFT_86009</name>
</gene>
<feature type="region of interest" description="Disordered" evidence="1">
    <location>
        <begin position="553"/>
        <end position="640"/>
    </location>
</feature>
<dbReference type="GeneID" id="9625489"/>
<dbReference type="OrthoDB" id="542859at2759"/>
<dbReference type="Proteomes" id="UP000001058">
    <property type="component" value="Unassembled WGS sequence"/>
</dbReference>
<keyword evidence="3" id="KW-1185">Reference proteome</keyword>
<proteinExistence type="predicted"/>
<feature type="compositionally biased region" description="Pro residues" evidence="1">
    <location>
        <begin position="559"/>
        <end position="609"/>
    </location>
</feature>
<evidence type="ECO:0000313" key="3">
    <source>
        <dbReference type="Proteomes" id="UP000001058"/>
    </source>
</evidence>
<dbReference type="KEGG" id="vcn:VOLCADRAFT_86009"/>
<accession>D8THL1</accession>
<dbReference type="InParanoid" id="D8THL1"/>